<dbReference type="EMBL" id="LSRX01000586">
    <property type="protein sequence ID" value="OLP93338.1"/>
    <property type="molecule type" value="Genomic_DNA"/>
</dbReference>
<sequence>HACYLTRKDKYNKKINKYYVEYEEEDEQVLSDEEKERHEVGAAVNLDRLRSSGCLADNLPKIPEASDDEVDQDTNKRKAVELTSAQQDPTTRHHMCTQAVVNAFNSIQEHQTFGRFGDSLLTKSAKLEDLIASIEQEMGEKDLPDETVKRAKKCITALEQAVSVLQKECENIQVVKVAGQDLRADDPDQSGVGTRVRSDPSMGLQIWLFYRKHPIPREDFKVPCAHVVMTAKAAVESQPESATAALRRFAAISENDAETGAHRILRECGLASPIPVIFATISGDEEESTSWPVLKFSDWLLYLLDTGRVPSQLCGVPHMDAMRERLVEFWERWKALHPSHEVFARAQAGLLDLSLTIPIWSHSDEGRSQKQKPIMVLSIHGCLGRGTRGYLQAVEEDEGKRAGMGLNFVGPTWSNQFLYSVMLREVYAQKPELFQGLAGSFADDLRKCWETGIATEANPELRVWAVHLGTKGDLPALTKIGKFEKRSYSRVPKAGQSKTLCAGICHLCHAAQESPEVVLWEDLREYPQWASTMHQTVPWTSEPPILRGALLVRAEVGEFFKLDIWHNFHMGVAKVWLASSFMVLCNLGMIAGNSIIAQFETLTSLYQVFCRDKKLSMHIQQFSRDTMGIDSNASFPTGKWNKGAASTNLMLFLQFLCEKMIVGKTQDPPVERLQ</sequence>
<protein>
    <submittedName>
        <fullName evidence="1">Uncharacterized protein</fullName>
    </submittedName>
</protein>
<keyword evidence="2" id="KW-1185">Reference proteome</keyword>
<dbReference type="AlphaFoldDB" id="A0A1Q9DDS5"/>
<evidence type="ECO:0000313" key="1">
    <source>
        <dbReference type="EMBL" id="OLP93338.1"/>
    </source>
</evidence>
<accession>A0A1Q9DDS5</accession>
<feature type="non-terminal residue" evidence="1">
    <location>
        <position position="1"/>
    </location>
</feature>
<name>A0A1Q9DDS5_SYMMI</name>
<proteinExistence type="predicted"/>
<gene>
    <name evidence="1" type="ORF">AK812_SmicGene24793</name>
</gene>
<organism evidence="1 2">
    <name type="scientific">Symbiodinium microadriaticum</name>
    <name type="common">Dinoflagellate</name>
    <name type="synonym">Zooxanthella microadriatica</name>
    <dbReference type="NCBI Taxonomy" id="2951"/>
    <lineage>
        <taxon>Eukaryota</taxon>
        <taxon>Sar</taxon>
        <taxon>Alveolata</taxon>
        <taxon>Dinophyceae</taxon>
        <taxon>Suessiales</taxon>
        <taxon>Symbiodiniaceae</taxon>
        <taxon>Symbiodinium</taxon>
    </lineage>
</organism>
<dbReference type="Proteomes" id="UP000186817">
    <property type="component" value="Unassembled WGS sequence"/>
</dbReference>
<evidence type="ECO:0000313" key="2">
    <source>
        <dbReference type="Proteomes" id="UP000186817"/>
    </source>
</evidence>
<dbReference type="OrthoDB" id="427296at2759"/>
<reference evidence="1 2" key="1">
    <citation type="submission" date="2016-02" db="EMBL/GenBank/DDBJ databases">
        <title>Genome analysis of coral dinoflagellate symbionts highlights evolutionary adaptations to a symbiotic lifestyle.</title>
        <authorList>
            <person name="Aranda M."/>
            <person name="Li Y."/>
            <person name="Liew Y.J."/>
            <person name="Baumgarten S."/>
            <person name="Simakov O."/>
            <person name="Wilson M."/>
            <person name="Piel J."/>
            <person name="Ashoor H."/>
            <person name="Bougouffa S."/>
            <person name="Bajic V.B."/>
            <person name="Ryu T."/>
            <person name="Ravasi T."/>
            <person name="Bayer T."/>
            <person name="Micklem G."/>
            <person name="Kim H."/>
            <person name="Bhak J."/>
            <person name="Lajeunesse T.C."/>
            <person name="Voolstra C.R."/>
        </authorList>
    </citation>
    <scope>NUCLEOTIDE SEQUENCE [LARGE SCALE GENOMIC DNA]</scope>
    <source>
        <strain evidence="1 2">CCMP2467</strain>
    </source>
</reference>
<comment type="caution">
    <text evidence="1">The sequence shown here is derived from an EMBL/GenBank/DDBJ whole genome shotgun (WGS) entry which is preliminary data.</text>
</comment>